<dbReference type="InterPro" id="IPR041685">
    <property type="entry name" value="AAA_GajA/Old/RecF-like"/>
</dbReference>
<organism evidence="2 3">
    <name type="scientific">Candidatus Hakubella thermalkaliphila</name>
    <dbReference type="NCBI Taxonomy" id="2754717"/>
    <lineage>
        <taxon>Bacteria</taxon>
        <taxon>Bacillati</taxon>
        <taxon>Actinomycetota</taxon>
        <taxon>Actinomycetota incertae sedis</taxon>
        <taxon>Candidatus Hakubellales</taxon>
        <taxon>Candidatus Hakubellaceae</taxon>
        <taxon>Candidatus Hakubella</taxon>
    </lineage>
</organism>
<evidence type="ECO:0000313" key="3">
    <source>
        <dbReference type="Proteomes" id="UP000580051"/>
    </source>
</evidence>
<dbReference type="InterPro" id="IPR027417">
    <property type="entry name" value="P-loop_NTPase"/>
</dbReference>
<feature type="domain" description="Endonuclease GajA/Old nuclease/RecF-like AAA" evidence="1">
    <location>
        <begin position="33"/>
        <end position="135"/>
    </location>
</feature>
<dbReference type="Proteomes" id="UP000580051">
    <property type="component" value="Unassembled WGS sequence"/>
</dbReference>
<reference evidence="2 3" key="1">
    <citation type="journal article" date="2020" name="Front. Microbiol.">
        <title>Single-cell genomics of novel Actinobacteria with the Wood-Ljungdahl pathway discovered in a serpentinizing system.</title>
        <authorList>
            <person name="Merino N."/>
            <person name="Kawai M."/>
            <person name="Boyd E.S."/>
            <person name="Colman D.R."/>
            <person name="McGlynn S.E."/>
            <person name="Nealson K.H."/>
            <person name="Kurokawa K."/>
            <person name="Hongoh Y."/>
        </authorList>
    </citation>
    <scope>NUCLEOTIDE SEQUENCE [LARGE SCALE GENOMIC DNA]</scope>
    <source>
        <strain evidence="2 3">S06</strain>
    </source>
</reference>
<sequence>LNWRFRKGWDQNDVITKWNEFYTAVISTVEDTKNSRIIKPIQEKIKALGGYDFSDLELSLLELEQPFSKSFFSKRSSTNQIEQKRLGSGISILLSYFLLETISKLSKEQINFLIDEPELHLHPQLQQKLLKEFQESEFQVVYATQSDCLIDISRWKCITGVPAKRAKFQYLAQSSESKSDGKLTQNLVFAVPPILDFLLILQLHLILKISAASLRVKLLVRI</sequence>
<comment type="caution">
    <text evidence="2">The sequence shown here is derived from an EMBL/GenBank/DDBJ whole genome shotgun (WGS) entry which is preliminary data.</text>
</comment>
<feature type="non-terminal residue" evidence="2">
    <location>
        <position position="1"/>
    </location>
</feature>
<dbReference type="Pfam" id="PF13175">
    <property type="entry name" value="AAA_15"/>
    <property type="match status" value="1"/>
</dbReference>
<gene>
    <name evidence="2" type="ORF">HKBW3S06_00854</name>
</gene>
<name>A0A6V8NND8_9ACTN</name>
<evidence type="ECO:0000259" key="1">
    <source>
        <dbReference type="Pfam" id="PF13175"/>
    </source>
</evidence>
<dbReference type="PANTHER" id="PTHR43581:SF2">
    <property type="entry name" value="EXCINUCLEASE ATPASE SUBUNIT"/>
    <property type="match status" value="1"/>
</dbReference>
<dbReference type="EMBL" id="BLRV01000072">
    <property type="protein sequence ID" value="GFP21627.1"/>
    <property type="molecule type" value="Genomic_DNA"/>
</dbReference>
<protein>
    <recommendedName>
        <fullName evidence="1">Endonuclease GajA/Old nuclease/RecF-like AAA domain-containing protein</fullName>
    </recommendedName>
</protein>
<dbReference type="RefSeq" id="WP_176226737.1">
    <property type="nucleotide sequence ID" value="NZ_BLRV01000072.1"/>
</dbReference>
<evidence type="ECO:0000313" key="2">
    <source>
        <dbReference type="EMBL" id="GFP21627.1"/>
    </source>
</evidence>
<proteinExistence type="predicted"/>
<accession>A0A6V8NND8</accession>
<dbReference type="InterPro" id="IPR051396">
    <property type="entry name" value="Bact_Antivir_Def_Nuclease"/>
</dbReference>
<dbReference type="AlphaFoldDB" id="A0A6V8NND8"/>
<dbReference type="Gene3D" id="3.40.50.300">
    <property type="entry name" value="P-loop containing nucleotide triphosphate hydrolases"/>
    <property type="match status" value="1"/>
</dbReference>
<dbReference type="PANTHER" id="PTHR43581">
    <property type="entry name" value="ATP/GTP PHOSPHATASE"/>
    <property type="match status" value="1"/>
</dbReference>